<sequence>MKKILTTPIQNGDLEQLTAGDVVYLNGYLVTCRDMPHRRLVELGQKLPVDLAGLAIFHAGPIVVKEDDGWKMISIGPTTSMRMEKFEKEFIAETGVKLIVGKGGMGPNTVEGCQTYKAVHAVFPGGCAVLAATKVEEIERVEWLELGMPEALWVCRVKEFGPLIISIDTKGNNLFETNKVIFNEKKIPIVKDVCSQVKFIK</sequence>
<proteinExistence type="inferred from homology"/>
<feature type="domain" description="Fe-S hydro-lyase tartrate dehydratase beta-type catalytic" evidence="7">
    <location>
        <begin position="6"/>
        <end position="177"/>
    </location>
</feature>
<dbReference type="NCBIfam" id="TIGR00723">
    <property type="entry name" value="ttdB_fumA_fumB"/>
    <property type="match status" value="1"/>
</dbReference>
<dbReference type="Proteomes" id="UP000004324">
    <property type="component" value="Unassembled WGS sequence"/>
</dbReference>
<evidence type="ECO:0000256" key="1">
    <source>
        <dbReference type="ARBA" id="ARBA00008876"/>
    </source>
</evidence>
<evidence type="ECO:0000256" key="2">
    <source>
        <dbReference type="ARBA" id="ARBA00011103"/>
    </source>
</evidence>
<dbReference type="EMBL" id="AKVJ01000021">
    <property type="protein sequence ID" value="EIW19395.1"/>
    <property type="molecule type" value="Genomic_DNA"/>
</dbReference>
<dbReference type="EC" id="4.2.1.32" evidence="4"/>
<gene>
    <name evidence="8" type="ORF">FB4_3105</name>
</gene>
<dbReference type="PANTHER" id="PTHR43351:SF3">
    <property type="entry name" value="L(+)-TARTRATE DEHYDRATASE SUBUNIT BETA"/>
    <property type="match status" value="1"/>
</dbReference>
<evidence type="ECO:0000256" key="4">
    <source>
        <dbReference type="ARBA" id="ARBA00039027"/>
    </source>
</evidence>
<reference evidence="8 9" key="1">
    <citation type="journal article" date="2012" name="J. Bacteriol.">
        <title>Draft Genome Sequences for Two Metal-Reducing Pelosinus fermentans Strains Isolated from a Cr(VI)-Contaminated Site and for Type Strain R7.</title>
        <authorList>
            <person name="Brown S.D."/>
            <person name="Podar M."/>
            <person name="Klingeman D.M."/>
            <person name="Johnson C.M."/>
            <person name="Yang Z.K."/>
            <person name="Utturkar S.M."/>
            <person name="Land M.L."/>
            <person name="Mosher J.J."/>
            <person name="Hurt R.A.Jr."/>
            <person name="Phelps T.J."/>
            <person name="Palumbo A.V."/>
            <person name="Arkin A.P."/>
            <person name="Hazen T.C."/>
            <person name="Elias D.A."/>
        </authorList>
    </citation>
    <scope>NUCLEOTIDE SEQUENCE [LARGE SCALE GENOMIC DNA]</scope>
    <source>
        <strain evidence="8 9">B4</strain>
    </source>
</reference>
<comment type="subunit">
    <text evidence="2">Heterotetramer of two alpha and two beta subunits.</text>
</comment>
<comment type="catalytic activity">
    <reaction evidence="6">
        <text>(2R,3R)-tartrate = oxaloacetate + H2O</text>
        <dbReference type="Rhea" id="RHEA:15413"/>
        <dbReference type="ChEBI" id="CHEBI:15377"/>
        <dbReference type="ChEBI" id="CHEBI:16452"/>
        <dbReference type="ChEBI" id="CHEBI:30924"/>
        <dbReference type="EC" id="4.2.1.32"/>
    </reaction>
</comment>
<evidence type="ECO:0000256" key="5">
    <source>
        <dbReference type="ARBA" id="ARBA00039250"/>
    </source>
</evidence>
<dbReference type="Gene3D" id="3.20.130.10">
    <property type="entry name" value="Fe-S hydro-lyase, tartrate dehydratase beta-type, catalytic domain"/>
    <property type="match status" value="1"/>
</dbReference>
<accession>I8RLE2</accession>
<evidence type="ECO:0000313" key="8">
    <source>
        <dbReference type="EMBL" id="EIW19395.1"/>
    </source>
</evidence>
<dbReference type="NCBIfam" id="NF006082">
    <property type="entry name" value="PRK08228.1"/>
    <property type="match status" value="1"/>
</dbReference>
<keyword evidence="9" id="KW-1185">Reference proteome</keyword>
<keyword evidence="3 8" id="KW-0456">Lyase</keyword>
<dbReference type="OrthoDB" id="9798978at2"/>
<dbReference type="GO" id="GO:0008730">
    <property type="term" value="F:L(+)-tartrate dehydratase activity"/>
    <property type="evidence" value="ECO:0007669"/>
    <property type="project" value="UniProtKB-EC"/>
</dbReference>
<comment type="caution">
    <text evidence="8">The sequence shown here is derived from an EMBL/GenBank/DDBJ whole genome shotgun (WGS) entry which is preliminary data.</text>
</comment>
<dbReference type="InterPro" id="IPR036660">
    <property type="entry name" value="Fe-S_hydroAse_TtdB_cat_sf"/>
</dbReference>
<comment type="similarity">
    <text evidence="1">Belongs to the class-I fumarase family.</text>
</comment>
<dbReference type="InterPro" id="IPR004647">
    <property type="entry name" value="Fe-S_hydro-lyase_TtdB-typ_cat"/>
</dbReference>
<dbReference type="Pfam" id="PF05683">
    <property type="entry name" value="Fumerase_C"/>
    <property type="match status" value="1"/>
</dbReference>
<organism evidence="8 9">
    <name type="scientific">Pelosinus fermentans B4</name>
    <dbReference type="NCBI Taxonomy" id="1149862"/>
    <lineage>
        <taxon>Bacteria</taxon>
        <taxon>Bacillati</taxon>
        <taxon>Bacillota</taxon>
        <taxon>Negativicutes</taxon>
        <taxon>Selenomonadales</taxon>
        <taxon>Sporomusaceae</taxon>
        <taxon>Pelosinus</taxon>
    </lineage>
</organism>
<protein>
    <recommendedName>
        <fullName evidence="5">L(+)-tartrate dehydratase subunit beta</fullName>
        <ecNumber evidence="4">4.2.1.32</ecNumber>
    </recommendedName>
</protein>
<dbReference type="AlphaFoldDB" id="I8RLE2"/>
<name>I8RLE2_9FIRM</name>
<dbReference type="PATRIC" id="fig|1149862.3.peg.1668"/>
<evidence type="ECO:0000313" key="9">
    <source>
        <dbReference type="Proteomes" id="UP000004324"/>
    </source>
</evidence>
<evidence type="ECO:0000256" key="3">
    <source>
        <dbReference type="ARBA" id="ARBA00023239"/>
    </source>
</evidence>
<dbReference type="RefSeq" id="WP_007933020.1">
    <property type="nucleotide sequence ID" value="NZ_AKVJ01000021.1"/>
</dbReference>
<dbReference type="SUPFAM" id="SSF117457">
    <property type="entry name" value="FumA C-terminal domain-like"/>
    <property type="match status" value="1"/>
</dbReference>
<evidence type="ECO:0000259" key="7">
    <source>
        <dbReference type="Pfam" id="PF05683"/>
    </source>
</evidence>
<dbReference type="PANTHER" id="PTHR43351">
    <property type="entry name" value="L(+)-TARTRATE DEHYDRATASE SUBUNIT BETA"/>
    <property type="match status" value="1"/>
</dbReference>
<evidence type="ECO:0000256" key="6">
    <source>
        <dbReference type="ARBA" id="ARBA00049253"/>
    </source>
</evidence>